<evidence type="ECO:0000256" key="4">
    <source>
        <dbReference type="ARBA" id="ARBA00023136"/>
    </source>
</evidence>
<sequence>MTALQFIFYVGWMKVAESLMNPLGEDDDDFECNFLVDRNLSVGLAIVDECYGDLPPQQKDVFWSSEVAEPLYSADTAVKPMNPQIGSAAQYEPREEEVVMMPHVDVDELDNISVDDPEVFPLYPLIATVEVVRVCRAEKVLCAYRDGRKLSRPNRLDISQMSLNIDNKPTVELVGESSLDILGDLADEAARNSMLLTPNGG</sequence>
<dbReference type="Proteomes" id="UP000271162">
    <property type="component" value="Unassembled WGS sequence"/>
</dbReference>
<dbReference type="PANTHER" id="PTHR10736">
    <property type="entry name" value="BESTROPHIN"/>
    <property type="match status" value="1"/>
</dbReference>
<keyword evidence="8" id="KW-1185">Reference proteome</keyword>
<protein>
    <recommendedName>
        <fullName evidence="6">Bestrophin homolog</fullName>
    </recommendedName>
</protein>
<keyword evidence="3" id="KW-1133">Transmembrane helix</keyword>
<keyword evidence="4" id="KW-0472">Membrane</keyword>
<organism evidence="9">
    <name type="scientific">Nippostrongylus brasiliensis</name>
    <name type="common">Rat hookworm</name>
    <dbReference type="NCBI Taxonomy" id="27835"/>
    <lineage>
        <taxon>Eukaryota</taxon>
        <taxon>Metazoa</taxon>
        <taxon>Ecdysozoa</taxon>
        <taxon>Nematoda</taxon>
        <taxon>Chromadorea</taxon>
        <taxon>Rhabditida</taxon>
        <taxon>Rhabditina</taxon>
        <taxon>Rhabditomorpha</taxon>
        <taxon>Strongyloidea</taxon>
        <taxon>Heligmosomidae</taxon>
        <taxon>Nippostrongylus</taxon>
    </lineage>
</organism>
<keyword evidence="6" id="KW-0869">Chloride channel</keyword>
<gene>
    <name evidence="7" type="ORF">NBR_LOCUS3349</name>
</gene>
<reference evidence="9" key="1">
    <citation type="submission" date="2017-02" db="UniProtKB">
        <authorList>
            <consortium name="WormBaseParasite"/>
        </authorList>
    </citation>
    <scope>IDENTIFICATION</scope>
</reference>
<evidence type="ECO:0000313" key="9">
    <source>
        <dbReference type="WBParaSite" id="NBR_0000334801-mRNA-1"/>
    </source>
</evidence>
<evidence type="ECO:0000256" key="1">
    <source>
        <dbReference type="ARBA" id="ARBA00004370"/>
    </source>
</evidence>
<comment type="function">
    <text evidence="6">Forms chloride channels.</text>
</comment>
<dbReference type="PANTHER" id="PTHR10736:SF63">
    <property type="entry name" value="BESTROPHIN HOMOLOG-RELATED"/>
    <property type="match status" value="1"/>
</dbReference>
<dbReference type="GO" id="GO:0005254">
    <property type="term" value="F:chloride channel activity"/>
    <property type="evidence" value="ECO:0007669"/>
    <property type="project" value="UniProtKB-KW"/>
</dbReference>
<comment type="subcellular location">
    <subcellularLocation>
        <location evidence="6">Cell membrane</location>
        <topology evidence="6">Multi-pass membrane protein</topology>
    </subcellularLocation>
    <subcellularLocation>
        <location evidence="1">Membrane</location>
    </subcellularLocation>
</comment>
<proteinExistence type="inferred from homology"/>
<dbReference type="AlphaFoldDB" id="A0A0N4XLE6"/>
<dbReference type="InterPro" id="IPR000615">
    <property type="entry name" value="Bestrophin"/>
</dbReference>
<dbReference type="EMBL" id="UYSL01004920">
    <property type="protein sequence ID" value="VDL66938.1"/>
    <property type="molecule type" value="Genomic_DNA"/>
</dbReference>
<dbReference type="STRING" id="27835.A0A0N4XLE6"/>
<dbReference type="Pfam" id="PF01062">
    <property type="entry name" value="Bestrophin"/>
    <property type="match status" value="1"/>
</dbReference>
<dbReference type="InterPro" id="IPR021134">
    <property type="entry name" value="Bestrophin-like"/>
</dbReference>
<keyword evidence="6" id="KW-0406">Ion transport</keyword>
<name>A0A0N4XLE6_NIPBR</name>
<evidence type="ECO:0000313" key="7">
    <source>
        <dbReference type="EMBL" id="VDL66938.1"/>
    </source>
</evidence>
<comment type="similarity">
    <text evidence="5 6">Belongs to the anion channel-forming bestrophin (TC 1.A.46) family. Calcium-sensitive chloride channel subfamily.</text>
</comment>
<evidence type="ECO:0000256" key="3">
    <source>
        <dbReference type="ARBA" id="ARBA00022989"/>
    </source>
</evidence>
<keyword evidence="6" id="KW-0407">Ion channel</keyword>
<dbReference type="GO" id="GO:0034707">
    <property type="term" value="C:chloride channel complex"/>
    <property type="evidence" value="ECO:0007669"/>
    <property type="project" value="UniProtKB-KW"/>
</dbReference>
<evidence type="ECO:0000313" key="8">
    <source>
        <dbReference type="Proteomes" id="UP000271162"/>
    </source>
</evidence>
<keyword evidence="6" id="KW-0813">Transport</keyword>
<reference evidence="7 8" key="2">
    <citation type="submission" date="2018-11" db="EMBL/GenBank/DDBJ databases">
        <authorList>
            <consortium name="Pathogen Informatics"/>
        </authorList>
    </citation>
    <scope>NUCLEOTIDE SEQUENCE [LARGE SCALE GENOMIC DNA]</scope>
</reference>
<evidence type="ECO:0000256" key="2">
    <source>
        <dbReference type="ARBA" id="ARBA00022692"/>
    </source>
</evidence>
<evidence type="ECO:0000256" key="5">
    <source>
        <dbReference type="ARBA" id="ARBA00034769"/>
    </source>
</evidence>
<accession>A0A0N4XLE6</accession>
<keyword evidence="6" id="KW-0868">Chloride</keyword>
<keyword evidence="6" id="KW-1003">Cell membrane</keyword>
<keyword evidence="2" id="KW-0812">Transmembrane</keyword>
<dbReference type="GO" id="GO:0005886">
    <property type="term" value="C:plasma membrane"/>
    <property type="evidence" value="ECO:0007669"/>
    <property type="project" value="UniProtKB-SubCell"/>
</dbReference>
<dbReference type="WBParaSite" id="NBR_0000334801-mRNA-1">
    <property type="protein sequence ID" value="NBR_0000334801-mRNA-1"/>
    <property type="gene ID" value="NBR_0000334801"/>
</dbReference>
<evidence type="ECO:0000256" key="6">
    <source>
        <dbReference type="RuleBase" id="RU363126"/>
    </source>
</evidence>